<dbReference type="AlphaFoldDB" id="A0A3T0K0X4"/>
<accession>A0A3T0K0X4</accession>
<protein>
    <submittedName>
        <fullName evidence="1">Addiction module toxin RelE</fullName>
    </submittedName>
</protein>
<dbReference type="InterPro" id="IPR009387">
    <property type="entry name" value="HigB-2"/>
</dbReference>
<dbReference type="Pfam" id="PF06296">
    <property type="entry name" value="RelE"/>
    <property type="match status" value="1"/>
</dbReference>
<evidence type="ECO:0000313" key="1">
    <source>
        <dbReference type="EMBL" id="AZV29385.1"/>
    </source>
</evidence>
<gene>
    <name evidence="1" type="ORF">CT157_26310</name>
</gene>
<dbReference type="Proteomes" id="UP000282760">
    <property type="component" value="Chromosome"/>
</dbReference>
<name>A0A3T0K0X4_PSESX</name>
<sequence>MSFRLFKTKGFAIQASKAWITDDELREAFAEMLDGQADNLGGGVWKKRLNENRHRSIVLAKGGRYWIYQVLFAKKDRSNINSAELKELRKLAKAYAQLTEEQIQGLLVMKAFVEITHE</sequence>
<dbReference type="PIRSF" id="PIRSF018634">
    <property type="entry name" value="UCP018634"/>
    <property type="match status" value="1"/>
</dbReference>
<reference evidence="1 2" key="1">
    <citation type="submission" date="2017-11" db="EMBL/GenBank/DDBJ databases">
        <title>Effect of PGPRs.</title>
        <authorList>
            <person name="Oliva R."/>
            <person name="Nong J."/>
            <person name="Roman V."/>
        </authorList>
    </citation>
    <scope>NUCLEOTIDE SEQUENCE [LARGE SCALE GENOMIC DNA]</scope>
    <source>
        <strain evidence="1">Inb918</strain>
    </source>
</reference>
<organism evidence="1 2">
    <name type="scientific">Pseudomonas syringae</name>
    <dbReference type="NCBI Taxonomy" id="317"/>
    <lineage>
        <taxon>Bacteria</taxon>
        <taxon>Pseudomonadati</taxon>
        <taxon>Pseudomonadota</taxon>
        <taxon>Gammaproteobacteria</taxon>
        <taxon>Pseudomonadales</taxon>
        <taxon>Pseudomonadaceae</taxon>
        <taxon>Pseudomonas</taxon>
    </lineage>
</organism>
<evidence type="ECO:0000313" key="2">
    <source>
        <dbReference type="Proteomes" id="UP000282760"/>
    </source>
</evidence>
<dbReference type="EMBL" id="CP024646">
    <property type="protein sequence ID" value="AZV29385.1"/>
    <property type="molecule type" value="Genomic_DNA"/>
</dbReference>
<proteinExistence type="predicted"/>